<dbReference type="GO" id="GO:0016301">
    <property type="term" value="F:kinase activity"/>
    <property type="evidence" value="ECO:0007669"/>
    <property type="project" value="UniProtKB-KW"/>
</dbReference>
<evidence type="ECO:0000313" key="2">
    <source>
        <dbReference type="EMBL" id="KAF8878017.1"/>
    </source>
</evidence>
<feature type="domain" description="Aminoglycoside phosphotransferase" evidence="1">
    <location>
        <begin position="68"/>
        <end position="236"/>
    </location>
</feature>
<dbReference type="InterPro" id="IPR011009">
    <property type="entry name" value="Kinase-like_dom_sf"/>
</dbReference>
<keyword evidence="3" id="KW-1185">Reference proteome</keyword>
<comment type="caution">
    <text evidence="2">The sequence shown here is derived from an EMBL/GenBank/DDBJ whole genome shotgun (WGS) entry which is preliminary data.</text>
</comment>
<dbReference type="InterPro" id="IPR051678">
    <property type="entry name" value="AGP_Transferase"/>
</dbReference>
<dbReference type="PANTHER" id="PTHR21310">
    <property type="entry name" value="AMINOGLYCOSIDE PHOSPHOTRANSFERASE-RELATED-RELATED"/>
    <property type="match status" value="1"/>
</dbReference>
<evidence type="ECO:0000259" key="1">
    <source>
        <dbReference type="Pfam" id="PF01636"/>
    </source>
</evidence>
<dbReference type="Pfam" id="PF01636">
    <property type="entry name" value="APH"/>
    <property type="match status" value="1"/>
</dbReference>
<sequence length="253" mass="28650">MQFSSLLSPNDHYKAPPWFVGGKIWPGEQLDGGQGKQRLPFNLYCKFGGRIALPEVLATVFVSVNTTIPVPRILDVVYEGNDLFVLMTRVPGIPADTDAALRSLAPATDVVGSFLQTSNLQRRIDIKHLVGPWPNIAAFHRFLVTQCPEGEGSDVYEEFRRVAPAKLFNKNHRLCFTHGDLAMHNFLIQDGRLSGLVDFECSGWFPEYWEYTGAITFKIEDRWKQAIRNVFGETYAEELEVEYLFLEANDGNF</sequence>
<dbReference type="SUPFAM" id="SSF56112">
    <property type="entry name" value="Protein kinase-like (PK-like)"/>
    <property type="match status" value="1"/>
</dbReference>
<name>A0A9P5NBP3_GYMJU</name>
<dbReference type="Gene3D" id="3.90.1200.10">
    <property type="match status" value="1"/>
</dbReference>
<keyword evidence="2" id="KW-0808">Transferase</keyword>
<dbReference type="PANTHER" id="PTHR21310:SF55">
    <property type="entry name" value="AMINOGLYCOSIDE PHOSPHOTRANSFERASE DOMAIN-CONTAINING PROTEIN"/>
    <property type="match status" value="1"/>
</dbReference>
<gene>
    <name evidence="2" type="ORF">CPB84DRAFT_1852483</name>
</gene>
<dbReference type="OrthoDB" id="5404599at2759"/>
<dbReference type="InterPro" id="IPR002575">
    <property type="entry name" value="Aminoglycoside_PTrfase"/>
</dbReference>
<reference evidence="2" key="1">
    <citation type="submission" date="2020-11" db="EMBL/GenBank/DDBJ databases">
        <authorList>
            <consortium name="DOE Joint Genome Institute"/>
            <person name="Ahrendt S."/>
            <person name="Riley R."/>
            <person name="Andreopoulos W."/>
            <person name="LaButti K."/>
            <person name="Pangilinan J."/>
            <person name="Ruiz-duenas F.J."/>
            <person name="Barrasa J.M."/>
            <person name="Sanchez-Garcia M."/>
            <person name="Camarero S."/>
            <person name="Miyauchi S."/>
            <person name="Serrano A."/>
            <person name="Linde D."/>
            <person name="Babiker R."/>
            <person name="Drula E."/>
            <person name="Ayuso-Fernandez I."/>
            <person name="Pacheco R."/>
            <person name="Padilla G."/>
            <person name="Ferreira P."/>
            <person name="Barriuso J."/>
            <person name="Kellner H."/>
            <person name="Castanera R."/>
            <person name="Alfaro M."/>
            <person name="Ramirez L."/>
            <person name="Pisabarro A.G."/>
            <person name="Kuo A."/>
            <person name="Tritt A."/>
            <person name="Lipzen A."/>
            <person name="He G."/>
            <person name="Yan M."/>
            <person name="Ng V."/>
            <person name="Cullen D."/>
            <person name="Martin F."/>
            <person name="Rosso M.-N."/>
            <person name="Henrissat B."/>
            <person name="Hibbett D."/>
            <person name="Martinez A.T."/>
            <person name="Grigoriev I.V."/>
        </authorList>
    </citation>
    <scope>NUCLEOTIDE SEQUENCE</scope>
    <source>
        <strain evidence="2">AH 44721</strain>
    </source>
</reference>
<proteinExistence type="predicted"/>
<accession>A0A9P5NBP3</accession>
<protein>
    <submittedName>
        <fullName evidence="2">Kinase-like domain-containing protein</fullName>
    </submittedName>
</protein>
<dbReference type="AlphaFoldDB" id="A0A9P5NBP3"/>
<keyword evidence="2" id="KW-0418">Kinase</keyword>
<dbReference type="Proteomes" id="UP000724874">
    <property type="component" value="Unassembled WGS sequence"/>
</dbReference>
<dbReference type="EMBL" id="JADNYJ010000163">
    <property type="protein sequence ID" value="KAF8878017.1"/>
    <property type="molecule type" value="Genomic_DNA"/>
</dbReference>
<evidence type="ECO:0000313" key="3">
    <source>
        <dbReference type="Proteomes" id="UP000724874"/>
    </source>
</evidence>
<organism evidence="2 3">
    <name type="scientific">Gymnopilus junonius</name>
    <name type="common">Spectacular rustgill mushroom</name>
    <name type="synonym">Gymnopilus spectabilis subsp. junonius</name>
    <dbReference type="NCBI Taxonomy" id="109634"/>
    <lineage>
        <taxon>Eukaryota</taxon>
        <taxon>Fungi</taxon>
        <taxon>Dikarya</taxon>
        <taxon>Basidiomycota</taxon>
        <taxon>Agaricomycotina</taxon>
        <taxon>Agaricomycetes</taxon>
        <taxon>Agaricomycetidae</taxon>
        <taxon>Agaricales</taxon>
        <taxon>Agaricineae</taxon>
        <taxon>Hymenogastraceae</taxon>
        <taxon>Gymnopilus</taxon>
    </lineage>
</organism>